<feature type="domain" description="Phosphoribulokinase/uridine kinase" evidence="6">
    <location>
        <begin position="5"/>
        <end position="184"/>
    </location>
</feature>
<reference key="1">
    <citation type="submission" date="2010-11" db="EMBL/GenBank/DDBJ databases">
        <title>The complete genome of Leadbetterella byssophila DSM 17132.</title>
        <authorList>
            <consortium name="US DOE Joint Genome Institute (JGI-PGF)"/>
            <person name="Lucas S."/>
            <person name="Copeland A."/>
            <person name="Lapidus A."/>
            <person name="Glavina del Rio T."/>
            <person name="Dalin E."/>
            <person name="Tice H."/>
            <person name="Bruce D."/>
            <person name="Goodwin L."/>
            <person name="Pitluck S."/>
            <person name="Kyrpides N."/>
            <person name="Mavromatis K."/>
            <person name="Ivanova N."/>
            <person name="Teshima H."/>
            <person name="Brettin T."/>
            <person name="Detter J.C."/>
            <person name="Han C."/>
            <person name="Tapia R."/>
            <person name="Land M."/>
            <person name="Hauser L."/>
            <person name="Markowitz V."/>
            <person name="Cheng J.-F."/>
            <person name="Hugenholtz P."/>
            <person name="Woyke T."/>
            <person name="Wu D."/>
            <person name="Tindall B."/>
            <person name="Pomrenke H.G."/>
            <person name="Brambilla E."/>
            <person name="Klenk H.-P."/>
            <person name="Eisen J.A."/>
        </authorList>
    </citation>
    <scope>NUCLEOTIDE SEQUENCE [LARGE SCALE GENOMIC DNA]</scope>
    <source>
        <strain>DSM 17132</strain>
    </source>
</reference>
<evidence type="ECO:0000313" key="8">
    <source>
        <dbReference type="Proteomes" id="UP000007435"/>
    </source>
</evidence>
<dbReference type="SUPFAM" id="SSF52540">
    <property type="entry name" value="P-loop containing nucleoside triphosphate hydrolases"/>
    <property type="match status" value="1"/>
</dbReference>
<evidence type="ECO:0000256" key="1">
    <source>
        <dbReference type="ARBA" id="ARBA00004690"/>
    </source>
</evidence>
<dbReference type="KEGG" id="lby:Lbys_3067"/>
<keyword evidence="5" id="KW-0418">Kinase</keyword>
<evidence type="ECO:0000259" key="6">
    <source>
        <dbReference type="Pfam" id="PF00485"/>
    </source>
</evidence>
<dbReference type="InterPro" id="IPR027417">
    <property type="entry name" value="P-loop_NTPase"/>
</dbReference>
<organism evidence="7 8">
    <name type="scientific">Leadbetterella byssophila (strain DSM 17132 / JCM 16389 / KACC 11308 / NBRC 106382 / 4M15)</name>
    <dbReference type="NCBI Taxonomy" id="649349"/>
    <lineage>
        <taxon>Bacteria</taxon>
        <taxon>Pseudomonadati</taxon>
        <taxon>Bacteroidota</taxon>
        <taxon>Cytophagia</taxon>
        <taxon>Cytophagales</taxon>
        <taxon>Leadbetterellaceae</taxon>
        <taxon>Leadbetterella</taxon>
    </lineage>
</organism>
<keyword evidence="4" id="KW-0547">Nucleotide-binding</keyword>
<dbReference type="CDD" id="cd02023">
    <property type="entry name" value="UMPK"/>
    <property type="match status" value="1"/>
</dbReference>
<protein>
    <recommendedName>
        <fullName evidence="2">uridine/cytidine kinase</fullName>
        <ecNumber evidence="2">2.7.1.48</ecNumber>
    </recommendedName>
</protein>
<dbReference type="Pfam" id="PF00485">
    <property type="entry name" value="PRK"/>
    <property type="match status" value="1"/>
</dbReference>
<evidence type="ECO:0000256" key="4">
    <source>
        <dbReference type="ARBA" id="ARBA00022741"/>
    </source>
</evidence>
<dbReference type="AlphaFoldDB" id="E4RUJ3"/>
<name>E4RUJ3_LEAB4</name>
<dbReference type="EC" id="2.7.1.48" evidence="2"/>
<dbReference type="eggNOG" id="COG0572">
    <property type="taxonomic scope" value="Bacteria"/>
</dbReference>
<accession>E4RUJ3</accession>
<dbReference type="HOGENOM" id="CLU_021278_1_2_10"/>
<dbReference type="UniPathway" id="UPA00574">
    <property type="reaction ID" value="UER00637"/>
</dbReference>
<dbReference type="STRING" id="649349.Lbys_3067"/>
<dbReference type="GO" id="GO:0044206">
    <property type="term" value="P:UMP salvage"/>
    <property type="evidence" value="ECO:0007669"/>
    <property type="project" value="UniProtKB-UniPathway"/>
</dbReference>
<dbReference type="InterPro" id="IPR000764">
    <property type="entry name" value="Uridine_kinase-like"/>
</dbReference>
<evidence type="ECO:0000313" key="7">
    <source>
        <dbReference type="EMBL" id="ADQ18729.1"/>
    </source>
</evidence>
<dbReference type="PRINTS" id="PR00988">
    <property type="entry name" value="URIDINKINASE"/>
</dbReference>
<dbReference type="Gene3D" id="3.40.50.300">
    <property type="entry name" value="P-loop containing nucleotide triphosphate hydrolases"/>
    <property type="match status" value="1"/>
</dbReference>
<dbReference type="InterPro" id="IPR006083">
    <property type="entry name" value="PRK/URK"/>
</dbReference>
<dbReference type="GO" id="GO:0005524">
    <property type="term" value="F:ATP binding"/>
    <property type="evidence" value="ECO:0007669"/>
    <property type="project" value="InterPro"/>
</dbReference>
<comment type="pathway">
    <text evidence="1">Pyrimidine metabolism; UMP biosynthesis via salvage pathway; UMP from uridine: step 1/1.</text>
</comment>
<keyword evidence="3" id="KW-0808">Transferase</keyword>
<proteinExistence type="predicted"/>
<sequence length="207" mass="24090">MEPYIIGITGGSASGKTFFLHSLLEHFQEDEVCLISQDNYYKSKEHVPLDQNGVFNFDLPESIDFALFAQHLQALKRGETVVMKEYTFECDYEPKTITLHPAPIIVVEGIFAFHDPVISKMLNLKIFIDAVEHVKIRRRIIRDTNERQYDLDSILYRWENHVAPTYERFIRPTKQDADIIINNNRDFENGLKLLSVYLKSLLVKEPA</sequence>
<evidence type="ECO:0000256" key="5">
    <source>
        <dbReference type="ARBA" id="ARBA00022777"/>
    </source>
</evidence>
<evidence type="ECO:0000256" key="2">
    <source>
        <dbReference type="ARBA" id="ARBA00012137"/>
    </source>
</evidence>
<dbReference type="RefSeq" id="WP_013409761.1">
    <property type="nucleotide sequence ID" value="NC_014655.1"/>
</dbReference>
<gene>
    <name evidence="7" type="ordered locus">Lbys_3067</name>
</gene>
<dbReference type="NCBIfam" id="NF004018">
    <property type="entry name" value="PRK05480.1"/>
    <property type="match status" value="1"/>
</dbReference>
<reference evidence="7 8" key="2">
    <citation type="journal article" date="2011" name="Stand. Genomic Sci.">
        <title>Complete genome sequence of Leadbetterella byssophila type strain (4M15).</title>
        <authorList>
            <person name="Abt B."/>
            <person name="Teshima H."/>
            <person name="Lucas S."/>
            <person name="Lapidus A."/>
            <person name="Del Rio T.G."/>
            <person name="Nolan M."/>
            <person name="Tice H."/>
            <person name="Cheng J.F."/>
            <person name="Pitluck S."/>
            <person name="Liolios K."/>
            <person name="Pagani I."/>
            <person name="Ivanova N."/>
            <person name="Mavromatis K."/>
            <person name="Pati A."/>
            <person name="Tapia R."/>
            <person name="Han C."/>
            <person name="Goodwin L."/>
            <person name="Chen A."/>
            <person name="Palaniappan K."/>
            <person name="Land M."/>
            <person name="Hauser L."/>
            <person name="Chang Y.J."/>
            <person name="Jeffries C.D."/>
            <person name="Rohde M."/>
            <person name="Goker M."/>
            <person name="Tindall B.J."/>
            <person name="Detter J.C."/>
            <person name="Woyke T."/>
            <person name="Bristow J."/>
            <person name="Eisen J.A."/>
            <person name="Markowitz V."/>
            <person name="Hugenholtz P."/>
            <person name="Klenk H.P."/>
            <person name="Kyrpides N.C."/>
        </authorList>
    </citation>
    <scope>NUCLEOTIDE SEQUENCE [LARGE SCALE GENOMIC DNA]</scope>
    <source>
        <strain evidence="8">DSM 17132 / JCM 16389 / KACC 11308 / NBRC 106382 / 4M15</strain>
    </source>
</reference>
<keyword evidence="8" id="KW-1185">Reference proteome</keyword>
<dbReference type="GO" id="GO:0004849">
    <property type="term" value="F:uridine kinase activity"/>
    <property type="evidence" value="ECO:0007669"/>
    <property type="project" value="UniProtKB-EC"/>
</dbReference>
<dbReference type="EMBL" id="CP002305">
    <property type="protein sequence ID" value="ADQ18729.1"/>
    <property type="molecule type" value="Genomic_DNA"/>
</dbReference>
<dbReference type="Proteomes" id="UP000007435">
    <property type="component" value="Chromosome"/>
</dbReference>
<dbReference type="PANTHER" id="PTHR10285">
    <property type="entry name" value="URIDINE KINASE"/>
    <property type="match status" value="1"/>
</dbReference>
<evidence type="ECO:0000256" key="3">
    <source>
        <dbReference type="ARBA" id="ARBA00022679"/>
    </source>
</evidence>